<name>A0A835R537_VANPL</name>
<reference evidence="2 3" key="1">
    <citation type="journal article" date="2020" name="Nat. Food">
        <title>A phased Vanilla planifolia genome enables genetic improvement of flavour and production.</title>
        <authorList>
            <person name="Hasing T."/>
            <person name="Tang H."/>
            <person name="Brym M."/>
            <person name="Khazi F."/>
            <person name="Huang T."/>
            <person name="Chambers A.H."/>
        </authorList>
    </citation>
    <scope>NUCLEOTIDE SEQUENCE [LARGE SCALE GENOMIC DNA]</scope>
    <source>
        <tissue evidence="2">Leaf</tissue>
    </source>
</reference>
<feature type="compositionally biased region" description="Low complexity" evidence="1">
    <location>
        <begin position="83"/>
        <end position="93"/>
    </location>
</feature>
<evidence type="ECO:0000313" key="2">
    <source>
        <dbReference type="EMBL" id="KAG0480302.1"/>
    </source>
</evidence>
<evidence type="ECO:0000313" key="3">
    <source>
        <dbReference type="Proteomes" id="UP000636800"/>
    </source>
</evidence>
<sequence>MESIMEVLPGRMMTAGSSTTTTSVEEDISWDDWSPEINWNQVSNNPDYDFHNLTPHPADTTTNDAFPLADAFGTQGWACNTSSATTSITSASTPTDEPISASAPAVGDSMASDFSSPRGSRRGSLHRQEEPGPRPCDIDSAQGIGIPHRHHRHRAPCLPFH</sequence>
<proteinExistence type="predicted"/>
<gene>
    <name evidence="2" type="ORF">HPP92_011160</name>
</gene>
<organism evidence="2 3">
    <name type="scientific">Vanilla planifolia</name>
    <name type="common">Vanilla</name>
    <dbReference type="NCBI Taxonomy" id="51239"/>
    <lineage>
        <taxon>Eukaryota</taxon>
        <taxon>Viridiplantae</taxon>
        <taxon>Streptophyta</taxon>
        <taxon>Embryophyta</taxon>
        <taxon>Tracheophyta</taxon>
        <taxon>Spermatophyta</taxon>
        <taxon>Magnoliopsida</taxon>
        <taxon>Liliopsida</taxon>
        <taxon>Asparagales</taxon>
        <taxon>Orchidaceae</taxon>
        <taxon>Vanilloideae</taxon>
        <taxon>Vanilleae</taxon>
        <taxon>Vanilla</taxon>
    </lineage>
</organism>
<keyword evidence="3" id="KW-1185">Reference proteome</keyword>
<dbReference type="Proteomes" id="UP000636800">
    <property type="component" value="Chromosome 5"/>
</dbReference>
<protein>
    <submittedName>
        <fullName evidence="2">Uncharacterized protein</fullName>
    </submittedName>
</protein>
<feature type="region of interest" description="Disordered" evidence="1">
    <location>
        <begin position="83"/>
        <end position="161"/>
    </location>
</feature>
<dbReference type="EMBL" id="JADCNL010000005">
    <property type="protein sequence ID" value="KAG0480302.1"/>
    <property type="molecule type" value="Genomic_DNA"/>
</dbReference>
<dbReference type="OrthoDB" id="1904892at2759"/>
<comment type="caution">
    <text evidence="2">The sequence shown here is derived from an EMBL/GenBank/DDBJ whole genome shotgun (WGS) entry which is preliminary data.</text>
</comment>
<dbReference type="AlphaFoldDB" id="A0A835R537"/>
<accession>A0A835R537</accession>
<evidence type="ECO:0000256" key="1">
    <source>
        <dbReference type="SAM" id="MobiDB-lite"/>
    </source>
</evidence>